<proteinExistence type="predicted"/>
<organism evidence="2 3">
    <name type="scientific">Nocardia uniformis</name>
    <dbReference type="NCBI Taxonomy" id="53432"/>
    <lineage>
        <taxon>Bacteria</taxon>
        <taxon>Bacillati</taxon>
        <taxon>Actinomycetota</taxon>
        <taxon>Actinomycetes</taxon>
        <taxon>Mycobacteriales</taxon>
        <taxon>Nocardiaceae</taxon>
        <taxon>Nocardia</taxon>
    </lineage>
</organism>
<evidence type="ECO:0000256" key="1">
    <source>
        <dbReference type="SAM" id="MobiDB-lite"/>
    </source>
</evidence>
<name>A0A849CB78_9NOCA</name>
<dbReference type="Proteomes" id="UP000586827">
    <property type="component" value="Unassembled WGS sequence"/>
</dbReference>
<keyword evidence="3" id="KW-1185">Reference proteome</keyword>
<reference evidence="2 3" key="1">
    <citation type="submission" date="2020-05" db="EMBL/GenBank/DDBJ databases">
        <title>MicrobeNet Type strains.</title>
        <authorList>
            <person name="Nicholson A.C."/>
        </authorList>
    </citation>
    <scope>NUCLEOTIDE SEQUENCE [LARGE SCALE GENOMIC DNA]</scope>
    <source>
        <strain evidence="2 3">JCM 3224</strain>
    </source>
</reference>
<dbReference type="RefSeq" id="WP_067522299.1">
    <property type="nucleotide sequence ID" value="NZ_JABELX010000011.1"/>
</dbReference>
<dbReference type="AlphaFoldDB" id="A0A849CB78"/>
<protein>
    <submittedName>
        <fullName evidence="2">Uncharacterized protein</fullName>
    </submittedName>
</protein>
<accession>A0A849CB78</accession>
<feature type="region of interest" description="Disordered" evidence="1">
    <location>
        <begin position="1"/>
        <end position="32"/>
    </location>
</feature>
<comment type="caution">
    <text evidence="2">The sequence shown here is derived from an EMBL/GenBank/DDBJ whole genome shotgun (WGS) entry which is preliminary data.</text>
</comment>
<sequence>MKDEDRAKLANARTGGPMAFHHSAAGLRPVGHDGWPLTDEELTELDRDVADALSLLSGGLVIDVEPVSEVSDTGLR</sequence>
<evidence type="ECO:0000313" key="3">
    <source>
        <dbReference type="Proteomes" id="UP000586827"/>
    </source>
</evidence>
<evidence type="ECO:0000313" key="2">
    <source>
        <dbReference type="EMBL" id="NNH73580.1"/>
    </source>
</evidence>
<gene>
    <name evidence="2" type="ORF">HLB23_27630</name>
</gene>
<dbReference type="EMBL" id="JABELX010000011">
    <property type="protein sequence ID" value="NNH73580.1"/>
    <property type="molecule type" value="Genomic_DNA"/>
</dbReference>